<organism evidence="2">
    <name type="scientific">marine sediment metagenome</name>
    <dbReference type="NCBI Taxonomy" id="412755"/>
    <lineage>
        <taxon>unclassified sequences</taxon>
        <taxon>metagenomes</taxon>
        <taxon>ecological metagenomes</taxon>
    </lineage>
</organism>
<protein>
    <recommendedName>
        <fullName evidence="1">AMP-dependent synthetase/ligase domain-containing protein</fullName>
    </recommendedName>
</protein>
<dbReference type="SUPFAM" id="SSF56801">
    <property type="entry name" value="Acetyl-CoA synthetase-like"/>
    <property type="match status" value="1"/>
</dbReference>
<dbReference type="InterPro" id="IPR000873">
    <property type="entry name" value="AMP-dep_synth/lig_dom"/>
</dbReference>
<reference evidence="2" key="1">
    <citation type="journal article" date="2014" name="Front. Microbiol.">
        <title>High frequency of phylogenetically diverse reductive dehalogenase-homologous genes in deep subseafloor sedimentary metagenomes.</title>
        <authorList>
            <person name="Kawai M."/>
            <person name="Futagami T."/>
            <person name="Toyoda A."/>
            <person name="Takaki Y."/>
            <person name="Nishi S."/>
            <person name="Hori S."/>
            <person name="Arai W."/>
            <person name="Tsubouchi T."/>
            <person name="Morono Y."/>
            <person name="Uchiyama I."/>
            <person name="Ito T."/>
            <person name="Fujiyama A."/>
            <person name="Inagaki F."/>
            <person name="Takami H."/>
        </authorList>
    </citation>
    <scope>NUCLEOTIDE SEQUENCE</scope>
    <source>
        <strain evidence="2">Expedition CK06-06</strain>
    </source>
</reference>
<dbReference type="Gene3D" id="3.40.50.12780">
    <property type="entry name" value="N-terminal domain of ligase-like"/>
    <property type="match status" value="1"/>
</dbReference>
<evidence type="ECO:0000313" key="2">
    <source>
        <dbReference type="EMBL" id="GAH88902.1"/>
    </source>
</evidence>
<feature type="non-terminal residue" evidence="2">
    <location>
        <position position="226"/>
    </location>
</feature>
<dbReference type="PANTHER" id="PTHR43813">
    <property type="entry name" value="ACYL-ACTIVATING ENZYME 16, CHLOROPLASTIC-RELATED"/>
    <property type="match status" value="1"/>
</dbReference>
<name>X1J4J8_9ZZZZ</name>
<dbReference type="PANTHER" id="PTHR43813:SF1">
    <property type="entry name" value="ACYL-ACTIVATING ENZYME 16, CHLOROPLASTIC-RELATED"/>
    <property type="match status" value="1"/>
</dbReference>
<dbReference type="EMBL" id="BARU01038905">
    <property type="protein sequence ID" value="GAH88902.1"/>
    <property type="molecule type" value="Genomic_DNA"/>
</dbReference>
<dbReference type="Pfam" id="PF00501">
    <property type="entry name" value="AMP-binding"/>
    <property type="match status" value="1"/>
</dbReference>
<gene>
    <name evidence="2" type="ORF">S03H2_60382</name>
</gene>
<dbReference type="InterPro" id="IPR052987">
    <property type="entry name" value="Chloroplast_AMP-bd_Enzymes"/>
</dbReference>
<proteinExistence type="predicted"/>
<accession>X1J4J8</accession>
<evidence type="ECO:0000259" key="1">
    <source>
        <dbReference type="Pfam" id="PF00501"/>
    </source>
</evidence>
<comment type="caution">
    <text evidence="2">The sequence shown here is derived from an EMBL/GenBank/DDBJ whole genome shotgun (WGS) entry which is preliminary data.</text>
</comment>
<dbReference type="AlphaFoldDB" id="X1J4J8"/>
<dbReference type="InterPro" id="IPR042099">
    <property type="entry name" value="ANL_N_sf"/>
</dbReference>
<sequence length="226" mass="25149">MDNVKKGSALQKTIFNWAIGIGEKYKKAEGILNNTLPLFDRADYAPEEITQAKKTVKSLGWKYRLADKLVFKKIRGVTGGELRFAISGGGALLETVDLFFNTVGIVVCEGYGLTETSPVLTARNPENYIMFTVGPPLPEVEIKIVNKDNYDKELPNGEVGIILTKGLMVMKGYYKNEEKTKEVIKNGWFNTGDLGKKTYNGKYLKLVGRIKDTIVLRGGENIEPHP</sequence>
<feature type="domain" description="AMP-dependent synthetase/ligase" evidence="1">
    <location>
        <begin position="77"/>
        <end position="174"/>
    </location>
</feature>